<organism evidence="2 3">
    <name type="scientific">Methylotenera mobilis (strain JLW8 / ATCC BAA-1282 / DSM 17540)</name>
    <dbReference type="NCBI Taxonomy" id="583345"/>
    <lineage>
        <taxon>Bacteria</taxon>
        <taxon>Pseudomonadati</taxon>
        <taxon>Pseudomonadota</taxon>
        <taxon>Betaproteobacteria</taxon>
        <taxon>Nitrosomonadales</taxon>
        <taxon>Methylophilaceae</taxon>
        <taxon>Methylotenera</taxon>
    </lineage>
</organism>
<dbReference type="Proteomes" id="UP000002742">
    <property type="component" value="Chromosome"/>
</dbReference>
<evidence type="ECO:0000313" key="3">
    <source>
        <dbReference type="Proteomes" id="UP000002742"/>
    </source>
</evidence>
<dbReference type="Pfam" id="PF12705">
    <property type="entry name" value="PDDEXK_1"/>
    <property type="match status" value="1"/>
</dbReference>
<protein>
    <submittedName>
        <fullName evidence="2">DNA helicase/exodeoxyribonuclease V, subunit B</fullName>
    </submittedName>
</protein>
<dbReference type="GO" id="GO:0004386">
    <property type="term" value="F:helicase activity"/>
    <property type="evidence" value="ECO:0007669"/>
    <property type="project" value="UniProtKB-KW"/>
</dbReference>
<dbReference type="HOGENOM" id="CLU_014693_0_0_4"/>
<proteinExistence type="predicted"/>
<dbReference type="RefSeq" id="WP_015832364.1">
    <property type="nucleotide sequence ID" value="NC_012968.1"/>
</dbReference>
<dbReference type="NCBIfam" id="TIGR03623">
    <property type="entry name" value="probable DNA repair protein"/>
    <property type="match status" value="1"/>
</dbReference>
<dbReference type="EMBL" id="CP001672">
    <property type="protein sequence ID" value="ACT48329.1"/>
    <property type="molecule type" value="Genomic_DNA"/>
</dbReference>
<reference evidence="3" key="1">
    <citation type="submission" date="2009-07" db="EMBL/GenBank/DDBJ databases">
        <title>Complete sequence of Methylotenera mobilis JLW8.</title>
        <authorList>
            <consortium name="US DOE Joint Genome Institute"/>
            <person name="Lucas S."/>
            <person name="Copeland A."/>
            <person name="Lapidus A."/>
            <person name="Glavina del Rio T."/>
            <person name="Tice H."/>
            <person name="Bruce D."/>
            <person name="Goodwin L."/>
            <person name="Pitluck S."/>
            <person name="LaButti K.M."/>
            <person name="Clum A."/>
            <person name="Larimer F."/>
            <person name="Land M."/>
            <person name="Hauser L."/>
            <person name="Kyrpides N."/>
            <person name="Mikhailova N."/>
            <person name="Kayluzhnaya M."/>
            <person name="Chistoserdova L."/>
        </authorList>
    </citation>
    <scope>NUCLEOTIDE SEQUENCE [LARGE SCALE GENOMIC DNA]</scope>
    <source>
        <strain evidence="3">JLW8 / ATCC BAA-1282 / DSM 17540</strain>
    </source>
</reference>
<keyword evidence="2" id="KW-0378">Hydrolase</keyword>
<dbReference type="InterPro" id="IPR038726">
    <property type="entry name" value="PDDEXK_AddAB-type"/>
</dbReference>
<evidence type="ECO:0000313" key="2">
    <source>
        <dbReference type="EMBL" id="ACT48329.1"/>
    </source>
</evidence>
<dbReference type="AlphaFoldDB" id="C6WWN0"/>
<feature type="domain" description="PD-(D/E)XK endonuclease-like" evidence="1">
    <location>
        <begin position="611"/>
        <end position="863"/>
    </location>
</feature>
<sequence length="897" mass="99945">MTSNTLILCPSARLARSIQTDIAQQHLQAEQNQWHSPDVQTLSQWLESVVEIGLLTGELAAQNSPYALSGFNEQLLWEEVITQSLKKNAFGELFDVSGLAKAAMEANRYVVAWHLHVPREHQAEETRQFLLWQQAFQARCGELNALESVRYLDWQLSQLANVGSGLPCRIAFAGFDQTAPQEKRLREILIARGVQVEDYVTTANEPAQAQHVCLEHDDAECRAAVAWAAQYLAAQPDAVIAIVTPRLGEVRSQLADLLDDVLYPESVRPSLAALPRRYNFSLGTPLAQQPVVQAALHLLRLVTAYQLAYADVSAMLLSPFWSASQQEADARALLDARMREKLPAQFTLASFIAFAQKQHDEGLNLQQLLQDLNAVVAAVPSKLAHAAQWGEVLDTLLEHMRWPGERTISSLEYQAINAWQKALQQLAQLDVLGRRISANQAVAYLQQICTNQVFQPETEQTPAIQILGIMEGLSAPVDAIWCMHMNDHIWPPPARPNPLLPAFIQRTAGLPNADDSIQATFAATIHHRLLHSAQQITFSSSRTSGESQLRASPLMHDIPTLDTDIPLAETLAEQLSASAHETLMHMDDHMAPIVEEGDHVSGGTGLLKAQAICPAWAFYQYRLGAKALKTPTSGLDNMMRGSLVHDVLERFWNKRHFADLRDMSADDFILALKQAVSLTLEDFATETDVASPAILELEHERLFNLVGDWLQFEKERGVAFKMIGCEVSKLVQICGIEVTLKIDRVHELENGGLEFIDYKTGQTPKTKNWGEDRITEPQLPIYASFYAENTQAVTGIYFGMVKVADHAFSGVGEVNFETEQAKRKPAFTQNFVDWPHLLQHWKASIEDIALELKAGEAATRFSDATDLMYCEVTTLLRLPERKLQFERFQGANAQGGV</sequence>
<dbReference type="SUPFAM" id="SSF52540">
    <property type="entry name" value="P-loop containing nucleoside triphosphate hydrolases"/>
    <property type="match status" value="1"/>
</dbReference>
<dbReference type="OrthoDB" id="9761147at2"/>
<dbReference type="InterPro" id="IPR019925">
    <property type="entry name" value="DNA_repair_protein_predicted"/>
</dbReference>
<keyword evidence="2" id="KW-0547">Nucleotide-binding</keyword>
<dbReference type="KEGG" id="mmb:Mmol_1423"/>
<dbReference type="STRING" id="583345.Mmol_1423"/>
<name>C6WWN0_METML</name>
<dbReference type="Gene3D" id="3.90.320.10">
    <property type="match status" value="1"/>
</dbReference>
<dbReference type="InterPro" id="IPR011604">
    <property type="entry name" value="PDDEXK-like_dom_sf"/>
</dbReference>
<reference evidence="2 3" key="2">
    <citation type="journal article" date="2011" name="J. Bacteriol.">
        <title>Genomes of three methylotrophs from a single niche uncover genetic and metabolic divergence of Methylophilaceae.</title>
        <authorList>
            <person name="Lapidus A."/>
            <person name="Clum A."/>
            <person name="Labutti K."/>
            <person name="Kaluzhnaya M.G."/>
            <person name="Lim S."/>
            <person name="Beck D.A."/>
            <person name="Glavina Del Rio T."/>
            <person name="Nolan M."/>
            <person name="Mavromatis K."/>
            <person name="Huntemann M."/>
            <person name="Lucas S."/>
            <person name="Lidstrom M.E."/>
            <person name="Ivanova N."/>
            <person name="Chistoserdova L."/>
        </authorList>
    </citation>
    <scope>NUCLEOTIDE SEQUENCE [LARGE SCALE GENOMIC DNA]</scope>
    <source>
        <strain evidence="3">JLW8 / ATCC BAA-1282 / DSM 17540</strain>
    </source>
</reference>
<keyword evidence="2" id="KW-0067">ATP-binding</keyword>
<dbReference type="eggNOG" id="COG2887">
    <property type="taxonomic scope" value="Bacteria"/>
</dbReference>
<keyword evidence="2" id="KW-0347">Helicase</keyword>
<dbReference type="InterPro" id="IPR027417">
    <property type="entry name" value="P-loop_NTPase"/>
</dbReference>
<keyword evidence="3" id="KW-1185">Reference proteome</keyword>
<evidence type="ECO:0000259" key="1">
    <source>
        <dbReference type="Pfam" id="PF12705"/>
    </source>
</evidence>
<gene>
    <name evidence="2" type="ordered locus">Mmol_1423</name>
</gene>
<accession>C6WWN0</accession>